<evidence type="ECO:0000313" key="3">
    <source>
        <dbReference type="EMBL" id="KRN54824.1"/>
    </source>
</evidence>
<feature type="compositionally biased region" description="Basic and acidic residues" evidence="1">
    <location>
        <begin position="43"/>
        <end position="62"/>
    </location>
</feature>
<organism evidence="3 4">
    <name type="scientific">Carnobacterium divergens DSM 20623</name>
    <dbReference type="NCBI Taxonomy" id="1449336"/>
    <lineage>
        <taxon>Bacteria</taxon>
        <taxon>Bacillati</taxon>
        <taxon>Bacillota</taxon>
        <taxon>Bacilli</taxon>
        <taxon>Lactobacillales</taxon>
        <taxon>Carnobacteriaceae</taxon>
        <taxon>Carnobacterium</taxon>
    </lineage>
</organism>
<name>A0A0R2HQA9_CARDV</name>
<dbReference type="PATRIC" id="fig|1449336.4.peg.2452"/>
<dbReference type="EMBL" id="JQBS01000035">
    <property type="protein sequence ID" value="KRN54824.1"/>
    <property type="molecule type" value="Genomic_DNA"/>
</dbReference>
<evidence type="ECO:0000313" key="4">
    <source>
        <dbReference type="Proteomes" id="UP000051658"/>
    </source>
</evidence>
<evidence type="ECO:0000256" key="1">
    <source>
        <dbReference type="SAM" id="MobiDB-lite"/>
    </source>
</evidence>
<dbReference type="AlphaFoldDB" id="A0A0R2HQA9"/>
<evidence type="ECO:0000256" key="2">
    <source>
        <dbReference type="SAM" id="Phobius"/>
    </source>
</evidence>
<dbReference type="Proteomes" id="UP000051658">
    <property type="component" value="Unassembled WGS sequence"/>
</dbReference>
<dbReference type="RefSeq" id="WP_366945586.1">
    <property type="nucleotide sequence ID" value="NZ_JQBS01000035.1"/>
</dbReference>
<keyword evidence="2" id="KW-0812">Transmembrane</keyword>
<accession>A0A0R2HQA9</accession>
<keyword evidence="4" id="KW-1185">Reference proteome</keyword>
<proteinExistence type="predicted"/>
<keyword evidence="2" id="KW-1133">Transmembrane helix</keyword>
<feature type="transmembrane region" description="Helical" evidence="2">
    <location>
        <begin position="23"/>
        <end position="41"/>
    </location>
</feature>
<gene>
    <name evidence="3" type="ORF">IV74_GL002414</name>
</gene>
<comment type="caution">
    <text evidence="3">The sequence shown here is derived from an EMBL/GenBank/DDBJ whole genome shotgun (WGS) entry which is preliminary data.</text>
</comment>
<sequence>MAKKIKDENGNVYVKKKPFYKKWWVWVIAVLVLFFIVDSLGGSDKDTSTKTGKTEAKSENKSTTDSTESNEPAPEKEVPVEYTSALKKSELLR</sequence>
<reference evidence="3 4" key="1">
    <citation type="journal article" date="2015" name="Genome Announc.">
        <title>Expanding the biotechnology potential of lactobacilli through comparative genomics of 213 strains and associated genera.</title>
        <authorList>
            <person name="Sun Z."/>
            <person name="Harris H.M."/>
            <person name="McCann A."/>
            <person name="Guo C."/>
            <person name="Argimon S."/>
            <person name="Zhang W."/>
            <person name="Yang X."/>
            <person name="Jeffery I.B."/>
            <person name="Cooney J.C."/>
            <person name="Kagawa T.F."/>
            <person name="Liu W."/>
            <person name="Song Y."/>
            <person name="Salvetti E."/>
            <person name="Wrobel A."/>
            <person name="Rasinkangas P."/>
            <person name="Parkhill J."/>
            <person name="Rea M.C."/>
            <person name="O'Sullivan O."/>
            <person name="Ritari J."/>
            <person name="Douillard F.P."/>
            <person name="Paul Ross R."/>
            <person name="Yang R."/>
            <person name="Briner A.E."/>
            <person name="Felis G.E."/>
            <person name="de Vos W.M."/>
            <person name="Barrangou R."/>
            <person name="Klaenhammer T.R."/>
            <person name="Caufield P.W."/>
            <person name="Cui Y."/>
            <person name="Zhang H."/>
            <person name="O'Toole P.W."/>
        </authorList>
    </citation>
    <scope>NUCLEOTIDE SEQUENCE [LARGE SCALE GENOMIC DNA]</scope>
    <source>
        <strain evidence="3 4">DSM 20623</strain>
    </source>
</reference>
<keyword evidence="2" id="KW-0472">Membrane</keyword>
<protein>
    <submittedName>
        <fullName evidence="3">Uncharacterized protein</fullName>
    </submittedName>
</protein>
<feature type="region of interest" description="Disordered" evidence="1">
    <location>
        <begin position="40"/>
        <end position="93"/>
    </location>
</feature>
<dbReference type="GeneID" id="91757076"/>